<reference evidence="2" key="1">
    <citation type="journal article" date="2024" name="Proc. Natl. Acad. Sci. U.S.A.">
        <title>Extraordinary preservation of gene collinearity over three hundred million years revealed in homosporous lycophytes.</title>
        <authorList>
            <person name="Li C."/>
            <person name="Wickell D."/>
            <person name="Kuo L.Y."/>
            <person name="Chen X."/>
            <person name="Nie B."/>
            <person name="Liao X."/>
            <person name="Peng D."/>
            <person name="Ji J."/>
            <person name="Jenkins J."/>
            <person name="Williams M."/>
            <person name="Shu S."/>
            <person name="Plott C."/>
            <person name="Barry K."/>
            <person name="Rajasekar S."/>
            <person name="Grimwood J."/>
            <person name="Han X."/>
            <person name="Sun S."/>
            <person name="Hou Z."/>
            <person name="He W."/>
            <person name="Dai G."/>
            <person name="Sun C."/>
            <person name="Schmutz J."/>
            <person name="Leebens-Mack J.H."/>
            <person name="Li F.W."/>
            <person name="Wang L."/>
        </authorList>
    </citation>
    <scope>NUCLEOTIDE SEQUENCE [LARGE SCALE GENOMIC DNA]</scope>
    <source>
        <strain evidence="2">cv. PW_Plant_1</strain>
    </source>
</reference>
<proteinExistence type="predicted"/>
<comment type="caution">
    <text evidence="1">The sequence shown here is derived from an EMBL/GenBank/DDBJ whole genome shotgun (WGS) entry which is preliminary data.</text>
</comment>
<dbReference type="Proteomes" id="UP001162992">
    <property type="component" value="Chromosome 13"/>
</dbReference>
<evidence type="ECO:0000313" key="1">
    <source>
        <dbReference type="EMBL" id="KAJ7533912.1"/>
    </source>
</evidence>
<sequence length="298" mass="33354">MARTFAALEVETRCKLPSWKLVMTVAFAGRENALVRQLRKTGFYAGHQTLTELQAFCEKDYNNSCPKLHEFCFTDNNEVLWLGDTIRKTHGTFRMESMKGSEDGQILPGTLSLETRGTSFRNGKPEASPKLLSAINRLKFKLSRQIHGGRSSCLKSLNTKKPGIKPLINCDVRISRKKTTFKELDNIQVSSSKHQQASSLASSVSEVHTVTQEAEFARDISRATNSESLQESKNGSMDEGVSTSSVGIAAPITQWNEPFQFLAWAFKRPRTKVPQRLLLSFLGTKNKVTRASARYIEC</sequence>
<dbReference type="EMBL" id="CM055104">
    <property type="protein sequence ID" value="KAJ7533912.1"/>
    <property type="molecule type" value="Genomic_DNA"/>
</dbReference>
<name>A0ACC2BWZ1_DIPCM</name>
<gene>
    <name evidence="1" type="ORF">O6H91_13G070500</name>
</gene>
<protein>
    <submittedName>
        <fullName evidence="1">Uncharacterized protein</fullName>
    </submittedName>
</protein>
<accession>A0ACC2BWZ1</accession>
<keyword evidence="2" id="KW-1185">Reference proteome</keyword>
<organism evidence="1 2">
    <name type="scientific">Diphasiastrum complanatum</name>
    <name type="common">Issler's clubmoss</name>
    <name type="synonym">Lycopodium complanatum</name>
    <dbReference type="NCBI Taxonomy" id="34168"/>
    <lineage>
        <taxon>Eukaryota</taxon>
        <taxon>Viridiplantae</taxon>
        <taxon>Streptophyta</taxon>
        <taxon>Embryophyta</taxon>
        <taxon>Tracheophyta</taxon>
        <taxon>Lycopodiopsida</taxon>
        <taxon>Lycopodiales</taxon>
        <taxon>Lycopodiaceae</taxon>
        <taxon>Lycopodioideae</taxon>
        <taxon>Diphasiastrum</taxon>
    </lineage>
</organism>
<evidence type="ECO:0000313" key="2">
    <source>
        <dbReference type="Proteomes" id="UP001162992"/>
    </source>
</evidence>